<accession>A0A0R4I980</accession>
<evidence type="ECO:0000256" key="5">
    <source>
        <dbReference type="ARBA" id="ARBA00060024"/>
    </source>
</evidence>
<dbReference type="PROSITE" id="PS50405">
    <property type="entry name" value="GST_CTER"/>
    <property type="match status" value="1"/>
</dbReference>
<feature type="domain" description="GST C-terminal" evidence="8">
    <location>
        <begin position="97"/>
        <end position="223"/>
    </location>
</feature>
<dbReference type="Gene3D" id="1.20.1050.130">
    <property type="match status" value="1"/>
</dbReference>
<dbReference type="SUPFAM" id="SSF52833">
    <property type="entry name" value="Thioredoxin-like"/>
    <property type="match status" value="1"/>
</dbReference>
<dbReference type="InterPro" id="IPR036249">
    <property type="entry name" value="Thioredoxin-like_sf"/>
</dbReference>
<sequence length="223" mass="25617">MASHGKQFTLYTHNSGPNGWKVAIVLEELGLSYEPVFLDLMKGEHKAPEYLKINPNGRVPALIDHKNNNYTVWESNAVTQYLVDKYDNDRKISVAPGTNEYYTQLQWLYFQASGQGPYYGQAAWFSVYHPEKIPSAIERYRNEIKRVLGVLESTLSKQEWLVGNKATVADFSFLTWNDIAANLLLENFRFEEEFPATAKWNKKLLERPAIAKVWEEKAKAAAH</sequence>
<organism evidence="9">
    <name type="scientific">Phanerodontia chrysosporium</name>
    <name type="common">White-rot fungus</name>
    <name type="synonym">Sporotrichum pruinosum</name>
    <dbReference type="NCBI Taxonomy" id="2822231"/>
    <lineage>
        <taxon>Eukaryota</taxon>
        <taxon>Fungi</taxon>
        <taxon>Dikarya</taxon>
        <taxon>Basidiomycota</taxon>
        <taxon>Agaricomycotina</taxon>
        <taxon>Agaricomycetes</taxon>
        <taxon>Polyporales</taxon>
        <taxon>Phanerochaetaceae</taxon>
        <taxon>Phanerodontia</taxon>
    </lineage>
</organism>
<dbReference type="PROSITE" id="PS50404">
    <property type="entry name" value="GST_NTER"/>
    <property type="match status" value="1"/>
</dbReference>
<evidence type="ECO:0000256" key="6">
    <source>
        <dbReference type="RuleBase" id="RU003494"/>
    </source>
</evidence>
<dbReference type="SFLD" id="SFLDG00358">
    <property type="entry name" value="Main_(cytGST)"/>
    <property type="match status" value="1"/>
</dbReference>
<dbReference type="PANTHER" id="PTHR44051">
    <property type="entry name" value="GLUTATHIONE S-TRANSFERASE-RELATED"/>
    <property type="match status" value="1"/>
</dbReference>
<dbReference type="SUPFAM" id="SSF47616">
    <property type="entry name" value="GST C-terminal domain-like"/>
    <property type="match status" value="1"/>
</dbReference>
<dbReference type="FunFam" id="3.40.30.10:FF:000039">
    <property type="entry name" value="Glutathione S-transferase domain"/>
    <property type="match status" value="1"/>
</dbReference>
<dbReference type="SFLD" id="SFLDS00019">
    <property type="entry name" value="Glutathione_Transferase_(cytos"/>
    <property type="match status" value="1"/>
</dbReference>
<evidence type="ECO:0000259" key="8">
    <source>
        <dbReference type="PROSITE" id="PS50405"/>
    </source>
</evidence>
<evidence type="ECO:0000313" key="9">
    <source>
        <dbReference type="PDB" id="4ZB6"/>
    </source>
</evidence>
<reference evidence="9 10" key="1">
    <citation type="journal article" date="2015" name="Fungal Genet. Biol.">
        <title>Evolutionary divergence of Ure2pA glutathione transferases in wood degrading fungi.</title>
        <authorList>
            <person name="Roret T."/>
            <person name="Thuillier A."/>
            <person name="Favier F."/>
            <person name="Gelhaye E."/>
            <person name="Didierjean C."/>
            <person name="Morel-Rouhier M."/>
        </authorList>
    </citation>
    <scope>X-RAY CRYSTALLOGRAPHY (1.80 ANGSTROMS)</scope>
</reference>
<dbReference type="VEuPathDB" id="FungiDB:AGR57_3337"/>
<dbReference type="InterPro" id="IPR036282">
    <property type="entry name" value="Glutathione-S-Trfase_C_sf"/>
</dbReference>
<dbReference type="CDD" id="cd03048">
    <property type="entry name" value="GST_N_Ure2p_like"/>
    <property type="match status" value="1"/>
</dbReference>
<evidence type="ECO:0000256" key="1">
    <source>
        <dbReference type="ARBA" id="ARBA00007409"/>
    </source>
</evidence>
<dbReference type="PDB" id="4ZB6">
    <property type="method" value="X-ray"/>
    <property type="resolution" value="1.80 A"/>
    <property type="chains" value="A/B/C/D=1-223"/>
</dbReference>
<keyword evidence="9 10" id="KW-0002">3D-structure</keyword>
<evidence type="ECO:0000256" key="4">
    <source>
        <dbReference type="ARBA" id="ARBA00047960"/>
    </source>
</evidence>
<dbReference type="EC" id="2.5.1.18" evidence="2"/>
<evidence type="ECO:0000259" key="7">
    <source>
        <dbReference type="PROSITE" id="PS50404"/>
    </source>
</evidence>
<dbReference type="InterPro" id="IPR004046">
    <property type="entry name" value="GST_C"/>
</dbReference>
<dbReference type="PDBsum" id="4ZB6"/>
<protein>
    <recommendedName>
        <fullName evidence="2">glutathione transferase</fullName>
        <ecNumber evidence="2">2.5.1.18</ecNumber>
    </recommendedName>
</protein>
<comment type="similarity">
    <text evidence="1 6">Belongs to the GST superfamily.</text>
</comment>
<dbReference type="PANTHER" id="PTHR44051:SF3">
    <property type="entry name" value="TRANSCRIPTIONAL REGULATOR URE2"/>
    <property type="match status" value="1"/>
</dbReference>
<dbReference type="GO" id="GO:0004364">
    <property type="term" value="F:glutathione transferase activity"/>
    <property type="evidence" value="ECO:0007669"/>
    <property type="project" value="UniProtKB-EC"/>
</dbReference>
<proteinExistence type="evidence at protein level"/>
<dbReference type="FunFam" id="1.20.1050.130:FF:000016">
    <property type="entry name" value="Glutathione S-transferase 1"/>
    <property type="match status" value="1"/>
</dbReference>
<dbReference type="GO" id="GO:0005737">
    <property type="term" value="C:cytoplasm"/>
    <property type="evidence" value="ECO:0007669"/>
    <property type="project" value="UniProtKB-ARBA"/>
</dbReference>
<dbReference type="InterPro" id="IPR004045">
    <property type="entry name" value="Glutathione_S-Trfase_N"/>
</dbReference>
<name>A0A0R4I980_PHACH</name>
<dbReference type="InterPro" id="IPR010987">
    <property type="entry name" value="Glutathione-S-Trfase_C-like"/>
</dbReference>
<dbReference type="EvolutionaryTrace" id="A0A0R4I980"/>
<dbReference type="Pfam" id="PF00043">
    <property type="entry name" value="GST_C"/>
    <property type="match status" value="1"/>
</dbReference>
<comment type="function">
    <text evidence="5">Involved in the oxidative stress response and detoxification.</text>
</comment>
<comment type="catalytic activity">
    <reaction evidence="4">
        <text>RX + glutathione = an S-substituted glutathione + a halide anion + H(+)</text>
        <dbReference type="Rhea" id="RHEA:16437"/>
        <dbReference type="ChEBI" id="CHEBI:15378"/>
        <dbReference type="ChEBI" id="CHEBI:16042"/>
        <dbReference type="ChEBI" id="CHEBI:17792"/>
        <dbReference type="ChEBI" id="CHEBI:57925"/>
        <dbReference type="ChEBI" id="CHEBI:90779"/>
        <dbReference type="EC" id="2.5.1.18"/>
    </reaction>
</comment>
<feature type="domain" description="GST N-terminal" evidence="7">
    <location>
        <begin position="6"/>
        <end position="90"/>
    </location>
</feature>
<evidence type="ECO:0007829" key="10">
    <source>
        <dbReference type="PDB" id="4ZB6"/>
    </source>
</evidence>
<keyword evidence="3" id="KW-0808">Transferase</keyword>
<evidence type="ECO:0000256" key="3">
    <source>
        <dbReference type="ARBA" id="ARBA00022679"/>
    </source>
</evidence>
<dbReference type="Pfam" id="PF02798">
    <property type="entry name" value="GST_N"/>
    <property type="match status" value="1"/>
</dbReference>
<dbReference type="AlphaFoldDB" id="A0A0R4I980"/>
<dbReference type="SFLD" id="SFLDG01150">
    <property type="entry name" value="Main.1:_Beta-like"/>
    <property type="match status" value="1"/>
</dbReference>
<dbReference type="SFLD" id="SFLDG01151">
    <property type="entry name" value="Main.2:_Nu-like"/>
    <property type="match status" value="1"/>
</dbReference>
<dbReference type="SMR" id="A0A0R4I980"/>
<dbReference type="GO" id="GO:0005634">
    <property type="term" value="C:nucleus"/>
    <property type="evidence" value="ECO:0007669"/>
    <property type="project" value="UniProtKB-ARBA"/>
</dbReference>
<evidence type="ECO:0000256" key="2">
    <source>
        <dbReference type="ARBA" id="ARBA00012452"/>
    </source>
</evidence>
<dbReference type="InterPro" id="IPR040079">
    <property type="entry name" value="Glutathione_S-Trfase"/>
</dbReference>